<feature type="transmembrane region" description="Helical" evidence="6">
    <location>
        <begin position="26"/>
        <end position="45"/>
    </location>
</feature>
<dbReference type="Proteomes" id="UP000270296">
    <property type="component" value="Unassembled WGS sequence"/>
</dbReference>
<protein>
    <recommendedName>
        <fullName evidence="6">Oligosaccharyltransferase complex subunit</fullName>
    </recommendedName>
</protein>
<feature type="transmembrane region" description="Helical" evidence="6">
    <location>
        <begin position="84"/>
        <end position="105"/>
    </location>
</feature>
<comment type="subunit">
    <text evidence="6">Component of the oligosaccharyltransferase (OST) complex.</text>
</comment>
<gene>
    <name evidence="7" type="ORF">SBAD_LOCUS4755</name>
</gene>
<proteinExistence type="inferred from homology"/>
<dbReference type="PANTHER" id="PTHR13160:SF4">
    <property type="entry name" value="OLIGOSACCHARYLTRANSFERASE COMPLEX SUBUNIT OSTC"/>
    <property type="match status" value="1"/>
</dbReference>
<dbReference type="OrthoDB" id="10256333at2759"/>
<evidence type="ECO:0000256" key="4">
    <source>
        <dbReference type="ARBA" id="ARBA00022989"/>
    </source>
</evidence>
<evidence type="ECO:0000256" key="2">
    <source>
        <dbReference type="ARBA" id="ARBA00009376"/>
    </source>
</evidence>
<keyword evidence="4 6" id="KW-1133">Transmembrane helix</keyword>
<dbReference type="InterPro" id="IPR021149">
    <property type="entry name" value="OligosaccharylTrfase_OST3/OST6"/>
</dbReference>
<evidence type="ECO:0000256" key="3">
    <source>
        <dbReference type="ARBA" id="ARBA00022692"/>
    </source>
</evidence>
<evidence type="ECO:0000313" key="8">
    <source>
        <dbReference type="Proteomes" id="UP000270296"/>
    </source>
</evidence>
<reference evidence="7 8" key="2">
    <citation type="submission" date="2018-11" db="EMBL/GenBank/DDBJ databases">
        <authorList>
            <consortium name="Pathogen Informatics"/>
        </authorList>
    </citation>
    <scope>NUCLEOTIDE SEQUENCE [LARGE SCALE GENOMIC DNA]</scope>
</reference>
<dbReference type="AlphaFoldDB" id="A0A183IMA7"/>
<name>A0A183IMA7_9BILA</name>
<evidence type="ECO:0000313" key="7">
    <source>
        <dbReference type="EMBL" id="VDP05328.1"/>
    </source>
</evidence>
<reference evidence="9" key="1">
    <citation type="submission" date="2016-06" db="UniProtKB">
        <authorList>
            <consortium name="WormBaseParasite"/>
        </authorList>
    </citation>
    <scope>IDENTIFICATION</scope>
</reference>
<comment type="similarity">
    <text evidence="2 6">Belongs to the OSTC family.</text>
</comment>
<dbReference type="PANTHER" id="PTHR13160">
    <property type="entry name" value="OLIGOSACCHARYLTRANSFERASE COMPLEX SUBUNIT OSTC"/>
    <property type="match status" value="1"/>
</dbReference>
<evidence type="ECO:0000256" key="1">
    <source>
        <dbReference type="ARBA" id="ARBA00004141"/>
    </source>
</evidence>
<feature type="transmembrane region" description="Helical" evidence="6">
    <location>
        <begin position="120"/>
        <end position="140"/>
    </location>
</feature>
<dbReference type="Pfam" id="PF04756">
    <property type="entry name" value="OST3_OST6"/>
    <property type="match status" value="1"/>
</dbReference>
<evidence type="ECO:0000256" key="5">
    <source>
        <dbReference type="ARBA" id="ARBA00023136"/>
    </source>
</evidence>
<comment type="function">
    <text evidence="6">Specific component of the STT3A-containing form of the oligosaccharyl transferase (OST) complex that catalyzes the initial transfer of a defined glycan (Glc(3)Man(9)GlcNAc(2) in eukaryotes) from the lipid carrier dolichol-pyrophosphate to an asparagine residue within an Asn-X-Ser/Thr consensus motif in nascent polypeptide chains, the first step in protein N-glycosylation. N-glycosylation occurs cotranslationally and the complex associates with the Sec61 complex at the channel-forming translocon complex that mediates protein translocation across the endoplasmic reticulum (ER). All subunits are required for a maximal enzyme activity.</text>
</comment>
<comment type="subcellular location">
    <subcellularLocation>
        <location evidence="1 6">Membrane</location>
        <topology evidence="1 6">Multi-pass membrane protein</topology>
    </subcellularLocation>
</comment>
<keyword evidence="5 6" id="KW-0472">Membrane</keyword>
<dbReference type="GO" id="GO:0008250">
    <property type="term" value="C:oligosaccharyltransferase complex"/>
    <property type="evidence" value="ECO:0007669"/>
    <property type="project" value="UniProtKB-UniRule"/>
</dbReference>
<organism evidence="9">
    <name type="scientific">Soboliphyme baturini</name>
    <dbReference type="NCBI Taxonomy" id="241478"/>
    <lineage>
        <taxon>Eukaryota</taxon>
        <taxon>Metazoa</taxon>
        <taxon>Ecdysozoa</taxon>
        <taxon>Nematoda</taxon>
        <taxon>Enoplea</taxon>
        <taxon>Dorylaimia</taxon>
        <taxon>Dioctophymatida</taxon>
        <taxon>Dioctophymatoidea</taxon>
        <taxon>Soboliphymatidae</taxon>
        <taxon>Soboliphyme</taxon>
    </lineage>
</organism>
<dbReference type="InterPro" id="IPR042416">
    <property type="entry name" value="OSTC"/>
</dbReference>
<keyword evidence="8" id="KW-1185">Reference proteome</keyword>
<dbReference type="EMBL" id="UZAM01008527">
    <property type="protein sequence ID" value="VDP05328.1"/>
    <property type="molecule type" value="Genomic_DNA"/>
</dbReference>
<dbReference type="WBParaSite" id="SBAD_0000494901-mRNA-1">
    <property type="protein sequence ID" value="SBAD_0000494901-mRNA-1"/>
    <property type="gene ID" value="SBAD_0000494901"/>
</dbReference>
<accession>A0A183IMA7</accession>
<sequence length="150" mass="16867">MEALIDRVYYSFLVCPNLRLKKPRWFARPSAMTVFALSLVLYFLISGGIIYDVIVEPPSVGSTVDERGNTIPVAFMQYRVNSQYIMEGLAAGFMFVFGGIGFVILDQTTSPTMPKLNRTLLLGLGFTCVLVAFFACRVFFRMKMPGYLMT</sequence>
<evidence type="ECO:0000256" key="6">
    <source>
        <dbReference type="RuleBase" id="RU366060"/>
    </source>
</evidence>
<keyword evidence="3 6" id="KW-0812">Transmembrane</keyword>
<evidence type="ECO:0000313" key="9">
    <source>
        <dbReference type="WBParaSite" id="SBAD_0000494901-mRNA-1"/>
    </source>
</evidence>